<keyword evidence="3" id="KW-1185">Reference proteome</keyword>
<dbReference type="Pfam" id="PF00188">
    <property type="entry name" value="CAP"/>
    <property type="match status" value="1"/>
</dbReference>
<proteinExistence type="predicted"/>
<evidence type="ECO:0000259" key="1">
    <source>
        <dbReference type="Pfam" id="PF00188"/>
    </source>
</evidence>
<dbReference type="CDD" id="cd05380">
    <property type="entry name" value="CAP_euk"/>
    <property type="match status" value="1"/>
</dbReference>
<dbReference type="Proteomes" id="UP000031036">
    <property type="component" value="Unassembled WGS sequence"/>
</dbReference>
<sequence length="72" mass="7994">LEKNIVNAVNAWWSELKKYDAAKNPNNTFNDFVFSTSGHWSQLAWGATTLVGCGVSNCTTHNTLVVCEYRVA</sequence>
<comment type="caution">
    <text evidence="2">The sequence shown here is derived from an EMBL/GenBank/DDBJ whole genome shotgun (WGS) entry which is preliminary data.</text>
</comment>
<feature type="domain" description="SCP" evidence="1">
    <location>
        <begin position="4"/>
        <end position="69"/>
    </location>
</feature>
<gene>
    <name evidence="2" type="ORF">Tcan_02133</name>
</gene>
<evidence type="ECO:0000313" key="2">
    <source>
        <dbReference type="EMBL" id="KHN71659.1"/>
    </source>
</evidence>
<dbReference type="InterPro" id="IPR035940">
    <property type="entry name" value="CAP_sf"/>
</dbReference>
<accession>A0A0B2UQZ1</accession>
<dbReference type="Gene3D" id="3.40.33.10">
    <property type="entry name" value="CAP"/>
    <property type="match status" value="1"/>
</dbReference>
<organism evidence="2 3">
    <name type="scientific">Toxocara canis</name>
    <name type="common">Canine roundworm</name>
    <dbReference type="NCBI Taxonomy" id="6265"/>
    <lineage>
        <taxon>Eukaryota</taxon>
        <taxon>Metazoa</taxon>
        <taxon>Ecdysozoa</taxon>
        <taxon>Nematoda</taxon>
        <taxon>Chromadorea</taxon>
        <taxon>Rhabditida</taxon>
        <taxon>Spirurina</taxon>
        <taxon>Ascaridomorpha</taxon>
        <taxon>Ascaridoidea</taxon>
        <taxon>Toxocaridae</taxon>
        <taxon>Toxocara</taxon>
    </lineage>
</organism>
<protein>
    <submittedName>
        <fullName evidence="2">Venom allergen 5</fullName>
    </submittedName>
</protein>
<dbReference type="InterPro" id="IPR014044">
    <property type="entry name" value="CAP_dom"/>
</dbReference>
<dbReference type="GO" id="GO:0005576">
    <property type="term" value="C:extracellular region"/>
    <property type="evidence" value="ECO:0007669"/>
    <property type="project" value="InterPro"/>
</dbReference>
<dbReference type="AlphaFoldDB" id="A0A0B2UQZ1"/>
<dbReference type="InterPro" id="IPR018244">
    <property type="entry name" value="Allrgn_V5/Tpx1_CS"/>
</dbReference>
<dbReference type="InterPro" id="IPR001283">
    <property type="entry name" value="CRISP-related"/>
</dbReference>
<dbReference type="SUPFAM" id="SSF55797">
    <property type="entry name" value="PR-1-like"/>
    <property type="match status" value="1"/>
</dbReference>
<dbReference type="EMBL" id="JPKZ01021411">
    <property type="protein sequence ID" value="KHN71659.1"/>
    <property type="molecule type" value="Genomic_DNA"/>
</dbReference>
<reference evidence="2 3" key="1">
    <citation type="submission" date="2014-11" db="EMBL/GenBank/DDBJ databases">
        <title>Genetic blueprint of the zoonotic pathogen Toxocara canis.</title>
        <authorList>
            <person name="Zhu X.-Q."/>
            <person name="Korhonen P.K."/>
            <person name="Cai H."/>
            <person name="Young N.D."/>
            <person name="Nejsum P."/>
            <person name="von Samson-Himmelstjerna G."/>
            <person name="Boag P.R."/>
            <person name="Tan P."/>
            <person name="Li Q."/>
            <person name="Min J."/>
            <person name="Yang Y."/>
            <person name="Wang X."/>
            <person name="Fang X."/>
            <person name="Hall R.S."/>
            <person name="Hofmann A."/>
            <person name="Sternberg P.W."/>
            <person name="Jex A.R."/>
            <person name="Gasser R.B."/>
        </authorList>
    </citation>
    <scope>NUCLEOTIDE SEQUENCE [LARGE SCALE GENOMIC DNA]</scope>
    <source>
        <strain evidence="2">PN_DK_2014</strain>
    </source>
</reference>
<dbReference type="STRING" id="6265.A0A0B2UQZ1"/>
<evidence type="ECO:0000313" key="3">
    <source>
        <dbReference type="Proteomes" id="UP000031036"/>
    </source>
</evidence>
<dbReference type="PRINTS" id="PR00837">
    <property type="entry name" value="V5TPXLIKE"/>
</dbReference>
<dbReference type="OrthoDB" id="5876828at2759"/>
<feature type="non-terminal residue" evidence="2">
    <location>
        <position position="1"/>
    </location>
</feature>
<name>A0A0B2UQZ1_TOXCA</name>
<dbReference type="PROSITE" id="PS01009">
    <property type="entry name" value="CRISP_1"/>
    <property type="match status" value="1"/>
</dbReference>